<evidence type="ECO:0000259" key="18">
    <source>
        <dbReference type="PROSITE" id="PS51217"/>
    </source>
</evidence>
<dbReference type="Gene3D" id="3.40.50.300">
    <property type="entry name" value="P-loop containing nucleotide triphosphate hydrolases"/>
    <property type="match status" value="3"/>
</dbReference>
<feature type="domain" description="UvrD-like helicase C-terminal" evidence="18">
    <location>
        <begin position="531"/>
        <end position="813"/>
    </location>
</feature>
<dbReference type="InterPro" id="IPR014016">
    <property type="entry name" value="UvrD-like_ATP-bd"/>
</dbReference>
<comment type="caution">
    <text evidence="19">The sequence shown here is derived from an EMBL/GenBank/DDBJ whole genome shotgun (WGS) entry which is preliminary data.</text>
</comment>
<dbReference type="PROSITE" id="PS51217">
    <property type="entry name" value="UVRD_HELICASE_CTER"/>
    <property type="match status" value="1"/>
</dbReference>
<comment type="catalytic activity">
    <reaction evidence="11">
        <text>Couples ATP hydrolysis with the unwinding of duplex DNA by translocating in the 3'-5' direction.</text>
        <dbReference type="EC" id="5.6.2.4"/>
    </reaction>
</comment>
<feature type="compositionally biased region" description="Polar residues" evidence="16">
    <location>
        <begin position="20"/>
        <end position="38"/>
    </location>
</feature>
<dbReference type="Proteomes" id="UP001177080">
    <property type="component" value="Unassembled WGS sequence"/>
</dbReference>
<evidence type="ECO:0000256" key="12">
    <source>
        <dbReference type="ARBA" id="ARBA00034808"/>
    </source>
</evidence>
<dbReference type="GO" id="GO:0004386">
    <property type="term" value="F:helicase activity"/>
    <property type="evidence" value="ECO:0007669"/>
    <property type="project" value="UniProtKB-KW"/>
</dbReference>
<dbReference type="EC" id="5.6.2.4" evidence="12"/>
<dbReference type="InterPro" id="IPR014017">
    <property type="entry name" value="DNA_helicase_UvrD-like_C"/>
</dbReference>
<feature type="region of interest" description="Disordered" evidence="16">
    <location>
        <begin position="1"/>
        <end position="38"/>
    </location>
</feature>
<evidence type="ECO:0000256" key="9">
    <source>
        <dbReference type="ARBA" id="ARBA00023204"/>
    </source>
</evidence>
<evidence type="ECO:0000256" key="5">
    <source>
        <dbReference type="ARBA" id="ARBA00022806"/>
    </source>
</evidence>
<gene>
    <name evidence="19" type="primary">addA</name>
    <name evidence="19" type="ORF">GB928_024750</name>
</gene>
<feature type="domain" description="UvrD-like helicase ATP-binding" evidence="17">
    <location>
        <begin position="19"/>
        <end position="506"/>
    </location>
</feature>
<dbReference type="EMBL" id="WHSC02000012">
    <property type="protein sequence ID" value="MDO6124408.1"/>
    <property type="molecule type" value="Genomic_DNA"/>
</dbReference>
<evidence type="ECO:0000256" key="7">
    <source>
        <dbReference type="ARBA" id="ARBA00022840"/>
    </source>
</evidence>
<evidence type="ECO:0000313" key="20">
    <source>
        <dbReference type="Proteomes" id="UP001177080"/>
    </source>
</evidence>
<sequence>MSESEAEDRPASADPAAWLSWTSQKQATASDPSRSAWVSANAGSGKTHVLTQRVIRLLLAGCRPSAILCLTYTKAAASEMSNRVFERLAEWATLSDEALSDRVAAIEGTRPDLFKLAEARRLFARALETPGGLKIQTIHAFCEALLHQFPLEANVAGHFSVLDDRAAVVLLADARRTLLTATANEDDRALAEAFATVLDIADDTGLEKLISDIVAARGPIRSFIDDADKAGGVAAVLRRETGLAATETADTILAAFWPLNGLSGATLEAYLSAAETLGSETVKKSAAGLRGLIRLTDAEARRAALHKLFFTDSGSPRKIDNAFFSAALKKQFPQFEDALIAAQEHMVACTERLRRLRMVEATLAALTIAERLIGDYEDLKRARSLLDFDDLIDRTATLLTRERVSAWVHYKLDQGIDHILVDEAQDTSPRQWQIVKALTDDFFAGETARRVERTIFAVGDEKQSIYSFQGARPERFAEEGREVSRRTQMAEAAFSPIRLLLSFRSTRDVLSAVDQVFLDPANARGLSPDGDEIVHASNRGREPGAVDVWEVIAAPPGLDEEDWTAPFDAVAEEAPINVLARRIADTLALWIGRETVTEKGKARPMAAGDVIVLVRKRDAFVNALTRTLKQRHNLPVAGADRLVLTKHIAVQDLMALGRFAVLPEDDLSLAALMKSPLLGLSEETVFELAARREERQSLWMRLREMAETSVALEPVVRRLSDLIHHAREQSVHDFYARILGAGGGRRAFLARLGAEAGEIIDEFLTFALEQEENGLPGLQAFVSTLELEAPTVKREQDKARGEIRIMTVHAAKGLEAPVVFLVDGGSKPFNANHMPKLRFLAGGPLAGGLPVWLPLKDLGNGLTEADAERIRAGAEEEYRRLLYVAMTRAADRLVVCGYRGRQEAKDTWHAMIATALAADESRCVETTFSTAGESWQGLSWREAGAADIGTVSVTTAEDRAKVLLPEALGKPLPPQKALPRPLSPSGAAAVIETDTADLLVPSALFGRKGGGATGSGLALERGRILHRFLQILPSFVPEERPAAARRYLERAVAHWPDHARTSLVEAALAVIGDESLAAIFSPSARAEVSIMGTLSLGRRDFAVSGRIDRMAVESDTVEIVDFKTNRVPPAAVSDIPFEHRAQLAIYRAILTPLYPEKKIRCGLIYTEAAKTFWLEPALLDASLAELTAK</sequence>
<keyword evidence="10" id="KW-0413">Isomerase</keyword>
<evidence type="ECO:0000256" key="14">
    <source>
        <dbReference type="ARBA" id="ARBA00048988"/>
    </source>
</evidence>
<comment type="catalytic activity">
    <reaction evidence="14">
        <text>ATP + H2O = ADP + phosphate + H(+)</text>
        <dbReference type="Rhea" id="RHEA:13065"/>
        <dbReference type="ChEBI" id="CHEBI:15377"/>
        <dbReference type="ChEBI" id="CHEBI:15378"/>
        <dbReference type="ChEBI" id="CHEBI:30616"/>
        <dbReference type="ChEBI" id="CHEBI:43474"/>
        <dbReference type="ChEBI" id="CHEBI:456216"/>
        <dbReference type="EC" id="5.6.2.4"/>
    </reaction>
</comment>
<dbReference type="RefSeq" id="WP_244763453.1">
    <property type="nucleotide sequence ID" value="NZ_JALJCJ010000007.1"/>
</dbReference>
<evidence type="ECO:0000256" key="16">
    <source>
        <dbReference type="SAM" id="MobiDB-lite"/>
    </source>
</evidence>
<dbReference type="Gene3D" id="3.90.320.10">
    <property type="match status" value="1"/>
</dbReference>
<keyword evidence="20" id="KW-1185">Reference proteome</keyword>
<dbReference type="PROSITE" id="PS51198">
    <property type="entry name" value="UVRD_HELICASE_ATP_BIND"/>
    <property type="match status" value="1"/>
</dbReference>
<protein>
    <recommendedName>
        <fullName evidence="12">DNA 3'-5' helicase</fullName>
        <ecNumber evidence="12">5.6.2.4</ecNumber>
    </recommendedName>
    <alternativeName>
        <fullName evidence="13">DNA 3'-5' helicase II</fullName>
    </alternativeName>
</protein>
<keyword evidence="9" id="KW-0234">DNA repair</keyword>
<accession>A0ABT8XL02</accession>
<evidence type="ECO:0000256" key="10">
    <source>
        <dbReference type="ARBA" id="ARBA00023235"/>
    </source>
</evidence>
<dbReference type="Pfam" id="PF12705">
    <property type="entry name" value="PDDEXK_1"/>
    <property type="match status" value="1"/>
</dbReference>
<dbReference type="InterPro" id="IPR027417">
    <property type="entry name" value="P-loop_NTPase"/>
</dbReference>
<evidence type="ECO:0000259" key="17">
    <source>
        <dbReference type="PROSITE" id="PS51198"/>
    </source>
</evidence>
<keyword evidence="6" id="KW-0269">Exonuclease</keyword>
<dbReference type="NCBIfam" id="TIGR02784">
    <property type="entry name" value="addA_alphas"/>
    <property type="match status" value="1"/>
</dbReference>
<keyword evidence="1" id="KW-0540">Nuclease</keyword>
<evidence type="ECO:0000256" key="2">
    <source>
        <dbReference type="ARBA" id="ARBA00022741"/>
    </source>
</evidence>
<evidence type="ECO:0000256" key="13">
    <source>
        <dbReference type="ARBA" id="ARBA00034923"/>
    </source>
</evidence>
<evidence type="ECO:0000313" key="19">
    <source>
        <dbReference type="EMBL" id="MDO6124408.1"/>
    </source>
</evidence>
<dbReference type="PANTHER" id="PTHR11070:SF2">
    <property type="entry name" value="ATP-DEPENDENT DNA HELICASE SRS2"/>
    <property type="match status" value="1"/>
</dbReference>
<dbReference type="SUPFAM" id="SSF52540">
    <property type="entry name" value="P-loop containing nucleoside triphosphate hydrolases"/>
    <property type="match status" value="1"/>
</dbReference>
<evidence type="ECO:0000256" key="6">
    <source>
        <dbReference type="ARBA" id="ARBA00022839"/>
    </source>
</evidence>
<dbReference type="PANTHER" id="PTHR11070">
    <property type="entry name" value="UVRD / RECB / PCRA DNA HELICASE FAMILY MEMBER"/>
    <property type="match status" value="1"/>
</dbReference>
<dbReference type="InterPro" id="IPR011604">
    <property type="entry name" value="PDDEXK-like_dom_sf"/>
</dbReference>
<evidence type="ECO:0000256" key="1">
    <source>
        <dbReference type="ARBA" id="ARBA00022722"/>
    </source>
</evidence>
<keyword evidence="5 15" id="KW-0347">Helicase</keyword>
<dbReference type="Gene3D" id="3.30.160.800">
    <property type="match status" value="1"/>
</dbReference>
<evidence type="ECO:0000256" key="11">
    <source>
        <dbReference type="ARBA" id="ARBA00034617"/>
    </source>
</evidence>
<dbReference type="InterPro" id="IPR000212">
    <property type="entry name" value="DNA_helicase_UvrD/REP"/>
</dbReference>
<dbReference type="InterPro" id="IPR038726">
    <property type="entry name" value="PDDEXK_AddAB-type"/>
</dbReference>
<organism evidence="19 20">
    <name type="scientific">Shinella curvata</name>
    <dbReference type="NCBI Taxonomy" id="1817964"/>
    <lineage>
        <taxon>Bacteria</taxon>
        <taxon>Pseudomonadati</taxon>
        <taxon>Pseudomonadota</taxon>
        <taxon>Alphaproteobacteria</taxon>
        <taxon>Hyphomicrobiales</taxon>
        <taxon>Rhizobiaceae</taxon>
        <taxon>Shinella</taxon>
    </lineage>
</organism>
<dbReference type="Pfam" id="PF13361">
    <property type="entry name" value="UvrD_C"/>
    <property type="match status" value="1"/>
</dbReference>
<evidence type="ECO:0000256" key="4">
    <source>
        <dbReference type="ARBA" id="ARBA00022801"/>
    </source>
</evidence>
<dbReference type="InterPro" id="IPR014151">
    <property type="entry name" value="DNA_helicase_AddA"/>
</dbReference>
<name>A0ABT8XL02_9HYPH</name>
<keyword evidence="4 15" id="KW-0378">Hydrolase</keyword>
<feature type="binding site" evidence="15">
    <location>
        <begin position="40"/>
        <end position="47"/>
    </location>
    <ligand>
        <name>ATP</name>
        <dbReference type="ChEBI" id="CHEBI:30616"/>
    </ligand>
</feature>
<evidence type="ECO:0000256" key="3">
    <source>
        <dbReference type="ARBA" id="ARBA00022763"/>
    </source>
</evidence>
<reference evidence="19" key="1">
    <citation type="submission" date="2022-04" db="EMBL/GenBank/DDBJ databases">
        <title>Shinella lacus sp. nov., a novel member of the genus Shinella from water.</title>
        <authorList>
            <person name="Deng Y."/>
        </authorList>
    </citation>
    <scope>NUCLEOTIDE SEQUENCE</scope>
    <source>
        <strain evidence="19">JCM 31239</strain>
    </source>
</reference>
<proteinExistence type="predicted"/>
<keyword evidence="3" id="KW-0227">DNA damage</keyword>
<keyword evidence="2 15" id="KW-0547">Nucleotide-binding</keyword>
<evidence type="ECO:0000256" key="8">
    <source>
        <dbReference type="ARBA" id="ARBA00023125"/>
    </source>
</evidence>
<keyword evidence="7 15" id="KW-0067">ATP-binding</keyword>
<dbReference type="Pfam" id="PF00580">
    <property type="entry name" value="UvrD-helicase"/>
    <property type="match status" value="1"/>
</dbReference>
<dbReference type="Gene3D" id="1.10.486.10">
    <property type="entry name" value="PCRA, domain 4"/>
    <property type="match status" value="1"/>
</dbReference>
<keyword evidence="8" id="KW-0238">DNA-binding</keyword>
<evidence type="ECO:0000256" key="15">
    <source>
        <dbReference type="PROSITE-ProRule" id="PRU00560"/>
    </source>
</evidence>